<dbReference type="EMBL" id="CP047121">
    <property type="protein sequence ID" value="QHB50974.1"/>
    <property type="molecule type" value="Genomic_DNA"/>
</dbReference>
<accession>A0A6P1E9Y7</accession>
<evidence type="ECO:0000313" key="2">
    <source>
        <dbReference type="Proteomes" id="UP000465035"/>
    </source>
</evidence>
<reference evidence="1 2" key="1">
    <citation type="submission" date="2019-12" db="EMBL/GenBank/DDBJ databases">
        <title>Lactobacillus hilgardii FLUB.</title>
        <authorList>
            <person name="Gustaw K."/>
        </authorList>
    </citation>
    <scope>NUCLEOTIDE SEQUENCE [LARGE SCALE GENOMIC DNA]</scope>
    <source>
        <strain evidence="1 2">FLUB</strain>
    </source>
</reference>
<gene>
    <name evidence="1" type="ORF">GQR93_01405</name>
</gene>
<dbReference type="Proteomes" id="UP000465035">
    <property type="component" value="Chromosome"/>
</dbReference>
<name>A0A6P1E9Y7_LENHI</name>
<dbReference type="SMR" id="A0A6P1E9Y7"/>
<dbReference type="RefSeq" id="WP_003551604.1">
    <property type="nucleotide sequence ID" value="NZ_CABKOL010000106.1"/>
</dbReference>
<organism evidence="1 2">
    <name type="scientific">Lentilactobacillus hilgardii</name>
    <name type="common">Lactobacillus hilgardii</name>
    <dbReference type="NCBI Taxonomy" id="1588"/>
    <lineage>
        <taxon>Bacteria</taxon>
        <taxon>Bacillati</taxon>
        <taxon>Bacillota</taxon>
        <taxon>Bacilli</taxon>
        <taxon>Lactobacillales</taxon>
        <taxon>Lactobacillaceae</taxon>
        <taxon>Lentilactobacillus</taxon>
    </lineage>
</organism>
<protein>
    <submittedName>
        <fullName evidence="1">Uncharacterized protein</fullName>
    </submittedName>
</protein>
<proteinExistence type="predicted"/>
<sequence length="82" mass="9276">MTIKEAIKFAQKRGISADQNLISRWIRDDKIQTTGSLKDRTLNIDQKSFGEFLDKNGESIEKIQAEMQKELMKKVGFAGSGL</sequence>
<dbReference type="AlphaFoldDB" id="A0A6P1E9Y7"/>
<evidence type="ECO:0000313" key="1">
    <source>
        <dbReference type="EMBL" id="QHB50974.1"/>
    </source>
</evidence>
<dbReference type="GeneID" id="69057009"/>